<proteinExistence type="predicted"/>
<dbReference type="Proteomes" id="UP001303473">
    <property type="component" value="Unassembled WGS sequence"/>
</dbReference>
<dbReference type="EMBL" id="MU854091">
    <property type="protein sequence ID" value="KAK3933696.1"/>
    <property type="molecule type" value="Genomic_DNA"/>
</dbReference>
<sequence>MDHQGQKHAISYWCPLMRKFKRGDAWVEYDSGMEDLERGFEVMWKGDIWVFEGHCWRQGNIEVSIPDFGLELVKADSEESVEKALLIANPAPFISDYAVRSFLKLRRISDGLLSHLTFLAQFDVWPNNDIEELQPREIDRLIAWRFDGAVEEKEPRKIVILGVWVCGPKKHRILSWEPEERLHDSHKPLLLAFWKGYGGRDRIIRCCGGRG</sequence>
<reference evidence="2" key="1">
    <citation type="journal article" date="2023" name="Mol. Phylogenet. Evol.">
        <title>Genome-scale phylogeny and comparative genomics of the fungal order Sordariales.</title>
        <authorList>
            <person name="Hensen N."/>
            <person name="Bonometti L."/>
            <person name="Westerberg I."/>
            <person name="Brannstrom I.O."/>
            <person name="Guillou S."/>
            <person name="Cros-Aarteil S."/>
            <person name="Calhoun S."/>
            <person name="Haridas S."/>
            <person name="Kuo A."/>
            <person name="Mondo S."/>
            <person name="Pangilinan J."/>
            <person name="Riley R."/>
            <person name="LaButti K."/>
            <person name="Andreopoulos B."/>
            <person name="Lipzen A."/>
            <person name="Chen C."/>
            <person name="Yan M."/>
            <person name="Daum C."/>
            <person name="Ng V."/>
            <person name="Clum A."/>
            <person name="Steindorff A."/>
            <person name="Ohm R.A."/>
            <person name="Martin F."/>
            <person name="Silar P."/>
            <person name="Natvig D.O."/>
            <person name="Lalanne C."/>
            <person name="Gautier V."/>
            <person name="Ament-Velasquez S.L."/>
            <person name="Kruys A."/>
            <person name="Hutchinson M.I."/>
            <person name="Powell A.J."/>
            <person name="Barry K."/>
            <person name="Miller A.N."/>
            <person name="Grigoriev I.V."/>
            <person name="Debuchy R."/>
            <person name="Gladieux P."/>
            <person name="Hiltunen Thoren M."/>
            <person name="Johannesson H."/>
        </authorList>
    </citation>
    <scope>NUCLEOTIDE SEQUENCE [LARGE SCALE GENOMIC DNA]</scope>
    <source>
        <strain evidence="2">CBS 340.73</strain>
    </source>
</reference>
<keyword evidence="2" id="KW-1185">Reference proteome</keyword>
<organism evidence="1 2">
    <name type="scientific">Diplogelasinospora grovesii</name>
    <dbReference type="NCBI Taxonomy" id="303347"/>
    <lineage>
        <taxon>Eukaryota</taxon>
        <taxon>Fungi</taxon>
        <taxon>Dikarya</taxon>
        <taxon>Ascomycota</taxon>
        <taxon>Pezizomycotina</taxon>
        <taxon>Sordariomycetes</taxon>
        <taxon>Sordariomycetidae</taxon>
        <taxon>Sordariales</taxon>
        <taxon>Diplogelasinosporaceae</taxon>
        <taxon>Diplogelasinospora</taxon>
    </lineage>
</organism>
<accession>A0AAN6RZ02</accession>
<name>A0AAN6RZ02_9PEZI</name>
<evidence type="ECO:0000313" key="1">
    <source>
        <dbReference type="EMBL" id="KAK3933696.1"/>
    </source>
</evidence>
<evidence type="ECO:0000313" key="2">
    <source>
        <dbReference type="Proteomes" id="UP001303473"/>
    </source>
</evidence>
<dbReference type="AlphaFoldDB" id="A0AAN6RZ02"/>
<comment type="caution">
    <text evidence="1">The sequence shown here is derived from an EMBL/GenBank/DDBJ whole genome shotgun (WGS) entry which is preliminary data.</text>
</comment>
<gene>
    <name evidence="1" type="ORF">QBC46DRAFT_414567</name>
</gene>
<protein>
    <submittedName>
        <fullName evidence="1">Uncharacterized protein</fullName>
    </submittedName>
</protein>